<evidence type="ECO:0000313" key="2">
    <source>
        <dbReference type="Proteomes" id="UP000005463"/>
    </source>
</evidence>
<dbReference type="AlphaFoldDB" id="B1FRD6"/>
<name>B1FRD6_9BURK</name>
<evidence type="ECO:0000313" key="1">
    <source>
        <dbReference type="EMBL" id="EDS99882.1"/>
    </source>
</evidence>
<protein>
    <submittedName>
        <fullName evidence="1">Uncharacterized protein</fullName>
    </submittedName>
</protein>
<dbReference type="EMBL" id="ABLC01000401">
    <property type="protein sequence ID" value="EDS99882.1"/>
    <property type="molecule type" value="Genomic_DNA"/>
</dbReference>
<gene>
    <name evidence="1" type="ORF">BamIOP4010DRAFT_6597</name>
</gene>
<organism evidence="1 2">
    <name type="scientific">Burkholderia ambifaria IOP40-10</name>
    <dbReference type="NCBI Taxonomy" id="396596"/>
    <lineage>
        <taxon>Bacteria</taxon>
        <taxon>Pseudomonadati</taxon>
        <taxon>Pseudomonadota</taxon>
        <taxon>Betaproteobacteria</taxon>
        <taxon>Burkholderiales</taxon>
        <taxon>Burkholderiaceae</taxon>
        <taxon>Burkholderia</taxon>
        <taxon>Burkholderia cepacia complex</taxon>
    </lineage>
</organism>
<reference evidence="1 2" key="1">
    <citation type="submission" date="2008-03" db="EMBL/GenBank/DDBJ databases">
        <title>Sequencing of the draft genome and assembly of Burkholderia ambifaria IOP40-10.</title>
        <authorList>
            <consortium name="US DOE Joint Genome Institute (JGI-PGF)"/>
            <person name="Copeland A."/>
            <person name="Lucas S."/>
            <person name="Lapidus A."/>
            <person name="Glavina del Rio T."/>
            <person name="Dalin E."/>
            <person name="Tice H."/>
            <person name="Bruce D."/>
            <person name="Goodwin L."/>
            <person name="Pitluck S."/>
            <person name="Larimer F."/>
            <person name="Land M.L."/>
            <person name="Hauser L."/>
            <person name="Tiedje J."/>
            <person name="Richardson P."/>
        </authorList>
    </citation>
    <scope>NUCLEOTIDE SEQUENCE [LARGE SCALE GENOMIC DNA]</scope>
    <source>
        <strain evidence="1 2">IOP40-10</strain>
    </source>
</reference>
<sequence>MQAQRHRDRVDRQHVLHQRFERDARAVRAAPHEFHEVVRIGAVEAAADADPRDVQRAAIDAAADDPFERLERMHAGELEMRLDAGRLQPAQVFVDPAGAGRYRHLAVRLPQRGFVQRRAGDVLAAHQLGDVHLHGVDRDRHLVGLRRQLGEHVAGVVGQPFRVGALAFRRERDRAADLQDHVRHGLAQPAEQLVEFRQPLAALAVEFAHMHVQHRRARVVAVDGLLHVLVHRHRNVFRKIGGHPFGAVRRDRDDNLVLVFRVQRIVEKLHVVLQWKSLCSGVRACGSRRAGRRTRRVVSVVDRLRCARAQNGTSPTMPARSIRRTHGG</sequence>
<comment type="caution">
    <text evidence="1">The sequence shown here is derived from an EMBL/GenBank/DDBJ whole genome shotgun (WGS) entry which is preliminary data.</text>
</comment>
<accession>B1FRD6</accession>
<proteinExistence type="predicted"/>
<dbReference type="Proteomes" id="UP000005463">
    <property type="component" value="Unassembled WGS sequence"/>
</dbReference>